<keyword evidence="2" id="KW-1185">Reference proteome</keyword>
<reference evidence="1" key="3">
    <citation type="submission" date="2022-06" db="UniProtKB">
        <authorList>
            <consortium name="EnsemblPlants"/>
        </authorList>
    </citation>
    <scope>IDENTIFICATION</scope>
</reference>
<dbReference type="EnsemblPlants" id="TuG1812G0200000804.01.T02">
    <property type="protein sequence ID" value="TuG1812G0200000804.01.T02"/>
    <property type="gene ID" value="TuG1812G0200000804.01"/>
</dbReference>
<dbReference type="Gramene" id="TuG1812G0200000804.01.T02">
    <property type="protein sequence ID" value="TuG1812G0200000804.01.T02"/>
    <property type="gene ID" value="TuG1812G0200000804.01"/>
</dbReference>
<dbReference type="EnsemblPlants" id="TuG1812G0200000804.01.T01">
    <property type="protein sequence ID" value="TuG1812G0200000804.01.T01"/>
    <property type="gene ID" value="TuG1812G0200000804.01"/>
</dbReference>
<dbReference type="PANTHER" id="PTHR33326:SF39">
    <property type="entry name" value="GENOME ASSEMBLY, CHROMOSOME: II"/>
    <property type="match status" value="1"/>
</dbReference>
<dbReference type="Proteomes" id="UP000015106">
    <property type="component" value="Chromosome 2"/>
</dbReference>
<evidence type="ECO:0000313" key="1">
    <source>
        <dbReference type="EnsemblPlants" id="TuG1812G0200000804.01.T02"/>
    </source>
</evidence>
<name>A0A8R7TCU7_TRIUA</name>
<proteinExistence type="predicted"/>
<dbReference type="Gramene" id="TuG1812G0200000804.01.T01">
    <property type="protein sequence ID" value="TuG1812G0200000804.01.T01"/>
    <property type="gene ID" value="TuG1812G0200000804.01"/>
</dbReference>
<dbReference type="PANTHER" id="PTHR33326">
    <property type="entry name" value="OS05G0543800 PROTEIN"/>
    <property type="match status" value="1"/>
</dbReference>
<organism evidence="1 2">
    <name type="scientific">Triticum urartu</name>
    <name type="common">Red wild einkorn</name>
    <name type="synonym">Crithodium urartu</name>
    <dbReference type="NCBI Taxonomy" id="4572"/>
    <lineage>
        <taxon>Eukaryota</taxon>
        <taxon>Viridiplantae</taxon>
        <taxon>Streptophyta</taxon>
        <taxon>Embryophyta</taxon>
        <taxon>Tracheophyta</taxon>
        <taxon>Spermatophyta</taxon>
        <taxon>Magnoliopsida</taxon>
        <taxon>Liliopsida</taxon>
        <taxon>Poales</taxon>
        <taxon>Poaceae</taxon>
        <taxon>BOP clade</taxon>
        <taxon>Pooideae</taxon>
        <taxon>Triticodae</taxon>
        <taxon>Triticeae</taxon>
        <taxon>Triticinae</taxon>
        <taxon>Triticum</taxon>
    </lineage>
</organism>
<dbReference type="AlphaFoldDB" id="A0A8R7TCU7"/>
<reference evidence="1" key="2">
    <citation type="submission" date="2018-03" db="EMBL/GenBank/DDBJ databases">
        <title>The Triticum urartu genome reveals the dynamic nature of wheat genome evolution.</title>
        <authorList>
            <person name="Ling H."/>
            <person name="Ma B."/>
            <person name="Shi X."/>
            <person name="Liu H."/>
            <person name="Dong L."/>
            <person name="Sun H."/>
            <person name="Cao Y."/>
            <person name="Gao Q."/>
            <person name="Zheng S."/>
            <person name="Li Y."/>
            <person name="Yu Y."/>
            <person name="Du H."/>
            <person name="Qi M."/>
            <person name="Li Y."/>
            <person name="Yu H."/>
            <person name="Cui Y."/>
            <person name="Wang N."/>
            <person name="Chen C."/>
            <person name="Wu H."/>
            <person name="Zhao Y."/>
            <person name="Zhang J."/>
            <person name="Li Y."/>
            <person name="Zhou W."/>
            <person name="Zhang B."/>
            <person name="Hu W."/>
            <person name="Eijk M."/>
            <person name="Tang J."/>
            <person name="Witsenboer H."/>
            <person name="Zhao S."/>
            <person name="Li Z."/>
            <person name="Zhang A."/>
            <person name="Wang D."/>
            <person name="Liang C."/>
        </authorList>
    </citation>
    <scope>NUCLEOTIDE SEQUENCE [LARGE SCALE GENOMIC DNA]</scope>
    <source>
        <strain evidence="1">cv. G1812</strain>
    </source>
</reference>
<accession>A0A8R7TCU7</accession>
<protein>
    <submittedName>
        <fullName evidence="1">Uncharacterized protein</fullName>
    </submittedName>
</protein>
<reference evidence="2" key="1">
    <citation type="journal article" date="2013" name="Nature">
        <title>Draft genome of the wheat A-genome progenitor Triticum urartu.</title>
        <authorList>
            <person name="Ling H.Q."/>
            <person name="Zhao S."/>
            <person name="Liu D."/>
            <person name="Wang J."/>
            <person name="Sun H."/>
            <person name="Zhang C."/>
            <person name="Fan H."/>
            <person name="Li D."/>
            <person name="Dong L."/>
            <person name="Tao Y."/>
            <person name="Gao C."/>
            <person name="Wu H."/>
            <person name="Li Y."/>
            <person name="Cui Y."/>
            <person name="Guo X."/>
            <person name="Zheng S."/>
            <person name="Wang B."/>
            <person name="Yu K."/>
            <person name="Liang Q."/>
            <person name="Yang W."/>
            <person name="Lou X."/>
            <person name="Chen J."/>
            <person name="Feng M."/>
            <person name="Jian J."/>
            <person name="Zhang X."/>
            <person name="Luo G."/>
            <person name="Jiang Y."/>
            <person name="Liu J."/>
            <person name="Wang Z."/>
            <person name="Sha Y."/>
            <person name="Zhang B."/>
            <person name="Wu H."/>
            <person name="Tang D."/>
            <person name="Shen Q."/>
            <person name="Xue P."/>
            <person name="Zou S."/>
            <person name="Wang X."/>
            <person name="Liu X."/>
            <person name="Wang F."/>
            <person name="Yang Y."/>
            <person name="An X."/>
            <person name="Dong Z."/>
            <person name="Zhang K."/>
            <person name="Zhang X."/>
            <person name="Luo M.C."/>
            <person name="Dvorak J."/>
            <person name="Tong Y."/>
            <person name="Wang J."/>
            <person name="Yang H."/>
            <person name="Li Z."/>
            <person name="Wang D."/>
            <person name="Zhang A."/>
            <person name="Wang J."/>
        </authorList>
    </citation>
    <scope>NUCLEOTIDE SEQUENCE</scope>
    <source>
        <strain evidence="2">cv. G1812</strain>
    </source>
</reference>
<sequence length="88" mass="10387">MFMRQPNDSQVDYVVRQCLHWPDGTRKKRLKSEPIEELRDHKRQLVQALVDKYNDYLGVCLNHCFPPLLYVLRGCNASYCLIHVIAIN</sequence>
<evidence type="ECO:0000313" key="2">
    <source>
        <dbReference type="Proteomes" id="UP000015106"/>
    </source>
</evidence>